<evidence type="ECO:0000313" key="2">
    <source>
        <dbReference type="EMBL" id="JAH97008.1"/>
    </source>
</evidence>
<name>A0A0E9X5P0_ANGAN</name>
<evidence type="ECO:0000256" key="1">
    <source>
        <dbReference type="SAM" id="MobiDB-lite"/>
    </source>
</evidence>
<dbReference type="EMBL" id="GBXM01011569">
    <property type="protein sequence ID" value="JAH97008.1"/>
    <property type="molecule type" value="Transcribed_RNA"/>
</dbReference>
<reference evidence="2" key="1">
    <citation type="submission" date="2014-11" db="EMBL/GenBank/DDBJ databases">
        <authorList>
            <person name="Amaro Gonzalez C."/>
        </authorList>
    </citation>
    <scope>NUCLEOTIDE SEQUENCE</scope>
</reference>
<feature type="region of interest" description="Disordered" evidence="1">
    <location>
        <begin position="1"/>
        <end position="21"/>
    </location>
</feature>
<reference evidence="2" key="2">
    <citation type="journal article" date="2015" name="Fish Shellfish Immunol.">
        <title>Early steps in the European eel (Anguilla anguilla)-Vibrio vulnificus interaction in the gills: Role of the RtxA13 toxin.</title>
        <authorList>
            <person name="Callol A."/>
            <person name="Pajuelo D."/>
            <person name="Ebbesson L."/>
            <person name="Teles M."/>
            <person name="MacKenzie S."/>
            <person name="Amaro C."/>
        </authorList>
    </citation>
    <scope>NUCLEOTIDE SEQUENCE</scope>
</reference>
<dbReference type="AlphaFoldDB" id="A0A0E9X5P0"/>
<protein>
    <submittedName>
        <fullName evidence="2">Uncharacterized protein</fullName>
    </submittedName>
</protein>
<accession>A0A0E9X5P0</accession>
<proteinExistence type="predicted"/>
<organism evidence="2">
    <name type="scientific">Anguilla anguilla</name>
    <name type="common">European freshwater eel</name>
    <name type="synonym">Muraena anguilla</name>
    <dbReference type="NCBI Taxonomy" id="7936"/>
    <lineage>
        <taxon>Eukaryota</taxon>
        <taxon>Metazoa</taxon>
        <taxon>Chordata</taxon>
        <taxon>Craniata</taxon>
        <taxon>Vertebrata</taxon>
        <taxon>Euteleostomi</taxon>
        <taxon>Actinopterygii</taxon>
        <taxon>Neopterygii</taxon>
        <taxon>Teleostei</taxon>
        <taxon>Anguilliformes</taxon>
        <taxon>Anguillidae</taxon>
        <taxon>Anguilla</taxon>
    </lineage>
</organism>
<sequence length="55" mass="6215">MLPKDASSGLKTVNSKVKKKPGSPLQIVCVEHLYNFRKLHICLNQAMYNIACQKK</sequence>